<keyword evidence="1" id="KW-1003">Cell membrane</keyword>
<dbReference type="InterPro" id="IPR010664">
    <property type="entry name" value="LipoPS_assembly_LptC-rel"/>
</dbReference>
<comment type="caution">
    <text evidence="6">The sequence shown here is derived from an EMBL/GenBank/DDBJ whole genome shotgun (WGS) entry which is preliminary data.</text>
</comment>
<dbReference type="InterPro" id="IPR052363">
    <property type="entry name" value="LPS_export_LptC"/>
</dbReference>
<dbReference type="Pfam" id="PF06835">
    <property type="entry name" value="LptC"/>
    <property type="match status" value="1"/>
</dbReference>
<evidence type="ECO:0000256" key="3">
    <source>
        <dbReference type="ARBA" id="ARBA00022692"/>
    </source>
</evidence>
<evidence type="ECO:0000256" key="1">
    <source>
        <dbReference type="ARBA" id="ARBA00022475"/>
    </source>
</evidence>
<gene>
    <name evidence="6" type="ORF">A9R00_01555</name>
</gene>
<organism evidence="6 7">
    <name type="scientific">Oleispira antarctica</name>
    <dbReference type="NCBI Taxonomy" id="188908"/>
    <lineage>
        <taxon>Bacteria</taxon>
        <taxon>Pseudomonadati</taxon>
        <taxon>Pseudomonadota</taxon>
        <taxon>Gammaproteobacteria</taxon>
        <taxon>Oceanospirillales</taxon>
        <taxon>Oceanospirillaceae</taxon>
        <taxon>Oleispira</taxon>
    </lineage>
</organism>
<evidence type="ECO:0000256" key="5">
    <source>
        <dbReference type="ARBA" id="ARBA00023136"/>
    </source>
</evidence>
<dbReference type="NCBIfam" id="TIGR04409">
    <property type="entry name" value="LptC_YrbK"/>
    <property type="match status" value="1"/>
</dbReference>
<keyword evidence="5" id="KW-0472">Membrane</keyword>
<evidence type="ECO:0000256" key="4">
    <source>
        <dbReference type="ARBA" id="ARBA00022989"/>
    </source>
</evidence>
<evidence type="ECO:0000313" key="6">
    <source>
        <dbReference type="EMBL" id="OUS41319.1"/>
    </source>
</evidence>
<dbReference type="GO" id="GO:0017089">
    <property type="term" value="F:glycolipid transfer activity"/>
    <property type="evidence" value="ECO:0007669"/>
    <property type="project" value="TreeGrafter"/>
</dbReference>
<dbReference type="GO" id="GO:0005886">
    <property type="term" value="C:plasma membrane"/>
    <property type="evidence" value="ECO:0007669"/>
    <property type="project" value="InterPro"/>
</dbReference>
<dbReference type="InterPro" id="IPR026265">
    <property type="entry name" value="LptC"/>
</dbReference>
<accession>A0A1Y5HVI3</accession>
<dbReference type="GO" id="GO:0030288">
    <property type="term" value="C:outer membrane-bounded periplasmic space"/>
    <property type="evidence" value="ECO:0007669"/>
    <property type="project" value="TreeGrafter"/>
</dbReference>
<evidence type="ECO:0000313" key="7">
    <source>
        <dbReference type="Proteomes" id="UP000227088"/>
    </source>
</evidence>
<dbReference type="EMBL" id="MABE01000091">
    <property type="protein sequence ID" value="OUS41319.1"/>
    <property type="molecule type" value="Genomic_DNA"/>
</dbReference>
<protein>
    <submittedName>
        <fullName evidence="6">LPS export ABC transporter periplasmic protein LptC</fullName>
    </submittedName>
</protein>
<keyword evidence="2" id="KW-0997">Cell inner membrane</keyword>
<dbReference type="GO" id="GO:0015221">
    <property type="term" value="F:lipopolysaccharide transmembrane transporter activity"/>
    <property type="evidence" value="ECO:0007669"/>
    <property type="project" value="InterPro"/>
</dbReference>
<keyword evidence="3" id="KW-0812">Transmembrane</keyword>
<dbReference type="Proteomes" id="UP000227088">
    <property type="component" value="Unassembled WGS sequence"/>
</dbReference>
<dbReference type="PANTHER" id="PTHR37481:SF1">
    <property type="entry name" value="LIPOPOLYSACCHARIDE EXPORT SYSTEM PROTEIN LPTC"/>
    <property type="match status" value="1"/>
</dbReference>
<proteinExistence type="predicted"/>
<keyword evidence="4" id="KW-1133">Transmembrane helix</keyword>
<dbReference type="AlphaFoldDB" id="A0A1Y5HVI3"/>
<sequence length="189" mass="21379">MLRKRFLLLFCAAAVGIGLLWIEDYTTQKTQDSIDSASSLPDYYGEGLRNRSYTSKGVFEREFIASHSIHYPAKKLTEFDDPELHSVSDNGEIWVLKSLLGFHYEDLKTLLLQQDVLVTPLSELSSGEPLQTTIRTTELTFYTEEKIAKTDKPVEVTGIDGRLNAVGMIMKLDQQTIEFLSQVKAHYAP</sequence>
<dbReference type="Gene3D" id="2.60.450.10">
    <property type="entry name" value="Lipopolysaccharide (LPS) transport protein A like domain"/>
    <property type="match status" value="1"/>
</dbReference>
<reference evidence="7" key="1">
    <citation type="journal article" date="2017" name="Proc. Natl. Acad. Sci. U.S.A.">
        <title>Simulation of Deepwater Horizon oil plume reveals substrate specialization within a complex community of hydrocarbon degraders.</title>
        <authorList>
            <person name="Hu P."/>
            <person name="Dubinsky E.A."/>
            <person name="Probst A.J."/>
            <person name="Wang J."/>
            <person name="Sieber C.M.K."/>
            <person name="Tom L.M."/>
            <person name="Gardinali P."/>
            <person name="Banfield J.F."/>
            <person name="Atlas R.M."/>
            <person name="Andersen G.L."/>
        </authorList>
    </citation>
    <scope>NUCLEOTIDE SEQUENCE [LARGE SCALE GENOMIC DNA]</scope>
</reference>
<evidence type="ECO:0000256" key="2">
    <source>
        <dbReference type="ARBA" id="ARBA00022519"/>
    </source>
</evidence>
<name>A0A1Y5HVI3_OLEAN</name>
<dbReference type="PANTHER" id="PTHR37481">
    <property type="entry name" value="LIPOPOLYSACCHARIDE EXPORT SYSTEM PROTEIN LPTC"/>
    <property type="match status" value="1"/>
</dbReference>